<name>A0A7X0PI66_9BURK</name>
<accession>A0A7X0PI66</accession>
<dbReference type="Pfam" id="PF08241">
    <property type="entry name" value="Methyltransf_11"/>
    <property type="match status" value="1"/>
</dbReference>
<evidence type="ECO:0000259" key="1">
    <source>
        <dbReference type="Pfam" id="PF08241"/>
    </source>
</evidence>
<reference evidence="2 3" key="1">
    <citation type="submission" date="2020-08" db="EMBL/GenBank/DDBJ databases">
        <title>Functional genomics of gut bacteria from endangered species of beetles.</title>
        <authorList>
            <person name="Carlos-Shanley C."/>
        </authorList>
    </citation>
    <scope>NUCLEOTIDE SEQUENCE [LARGE SCALE GENOMIC DNA]</scope>
    <source>
        <strain evidence="2 3">S00198</strain>
    </source>
</reference>
<organism evidence="2 3">
    <name type="scientific">Acidovorax soli</name>
    <dbReference type="NCBI Taxonomy" id="592050"/>
    <lineage>
        <taxon>Bacteria</taxon>
        <taxon>Pseudomonadati</taxon>
        <taxon>Pseudomonadota</taxon>
        <taxon>Betaproteobacteria</taxon>
        <taxon>Burkholderiales</taxon>
        <taxon>Comamonadaceae</taxon>
        <taxon>Acidovorax</taxon>
    </lineage>
</organism>
<dbReference type="InterPro" id="IPR013216">
    <property type="entry name" value="Methyltransf_11"/>
</dbReference>
<protein>
    <submittedName>
        <fullName evidence="2">SAM-dependent methyltransferase</fullName>
    </submittedName>
</protein>
<dbReference type="GO" id="GO:0032259">
    <property type="term" value="P:methylation"/>
    <property type="evidence" value="ECO:0007669"/>
    <property type="project" value="UniProtKB-KW"/>
</dbReference>
<keyword evidence="2" id="KW-0808">Transferase</keyword>
<dbReference type="EMBL" id="JACHLK010000011">
    <property type="protein sequence ID" value="MBB6562039.1"/>
    <property type="molecule type" value="Genomic_DNA"/>
</dbReference>
<gene>
    <name evidence="2" type="ORF">HNP48_004748</name>
</gene>
<dbReference type="SUPFAM" id="SSF53335">
    <property type="entry name" value="S-adenosyl-L-methionine-dependent methyltransferases"/>
    <property type="match status" value="1"/>
</dbReference>
<dbReference type="RefSeq" id="WP_184861678.1">
    <property type="nucleotide sequence ID" value="NZ_JACHLK010000011.1"/>
</dbReference>
<comment type="caution">
    <text evidence="2">The sequence shown here is derived from an EMBL/GenBank/DDBJ whole genome shotgun (WGS) entry which is preliminary data.</text>
</comment>
<keyword evidence="3" id="KW-1185">Reference proteome</keyword>
<evidence type="ECO:0000313" key="2">
    <source>
        <dbReference type="EMBL" id="MBB6562039.1"/>
    </source>
</evidence>
<evidence type="ECO:0000313" key="3">
    <source>
        <dbReference type="Proteomes" id="UP000575083"/>
    </source>
</evidence>
<keyword evidence="2" id="KW-0489">Methyltransferase</keyword>
<dbReference type="Proteomes" id="UP000575083">
    <property type="component" value="Unassembled WGS sequence"/>
</dbReference>
<feature type="domain" description="Methyltransferase type 11" evidence="1">
    <location>
        <begin position="62"/>
        <end position="138"/>
    </location>
</feature>
<sequence length="270" mass="28573">MPADNHNNPATIVRSADGSAGDVNYGAVGGATTYAAYRQPEPRIAALIEQALGPAATAVLNVGAGAGSYEPTGRTVTALEPSQSMREQRPAHLPPAVDGVAEHLPFADGAFDAAMSTFSIHQWSDVEAGLREMRRVARGAVVILTCEPLAVQDFWLAHYAPGVLAAEARRYPAMERIAAALGGHVEVLPVPIPWDCRDGFNEAYYGRPEMLLVPAARTVCSAWGVVPAASVDASVAALRGDLVSGVWDARYGALRRQAFYQGSLRLVVAR</sequence>
<proteinExistence type="predicted"/>
<dbReference type="InterPro" id="IPR029063">
    <property type="entry name" value="SAM-dependent_MTases_sf"/>
</dbReference>
<dbReference type="GO" id="GO:0008757">
    <property type="term" value="F:S-adenosylmethionine-dependent methyltransferase activity"/>
    <property type="evidence" value="ECO:0007669"/>
    <property type="project" value="InterPro"/>
</dbReference>
<dbReference type="AlphaFoldDB" id="A0A7X0PI66"/>
<dbReference type="Gene3D" id="3.40.50.150">
    <property type="entry name" value="Vaccinia Virus protein VP39"/>
    <property type="match status" value="1"/>
</dbReference>